<reference evidence="8" key="1">
    <citation type="journal article" date="2019" name="Int. J. Syst. Evol. Microbiol.">
        <title>The Global Catalogue of Microorganisms (GCM) 10K type strain sequencing project: providing services to taxonomists for standard genome sequencing and annotation.</title>
        <authorList>
            <consortium name="The Broad Institute Genomics Platform"/>
            <consortium name="The Broad Institute Genome Sequencing Center for Infectious Disease"/>
            <person name="Wu L."/>
            <person name="Ma J."/>
        </authorList>
    </citation>
    <scope>NUCLEOTIDE SEQUENCE [LARGE SCALE GENOMIC DNA]</scope>
    <source>
        <strain evidence="8">KCTC 42953</strain>
    </source>
</reference>
<dbReference type="InterPro" id="IPR047653">
    <property type="entry name" value="Tn3-like_transpos"/>
</dbReference>
<evidence type="ECO:0000256" key="4">
    <source>
        <dbReference type="ARBA" id="ARBA00023172"/>
    </source>
</evidence>
<dbReference type="NCBIfam" id="NF033527">
    <property type="entry name" value="transpos_Tn3"/>
    <property type="match status" value="1"/>
</dbReference>
<name>A0ABV7J5A8_9GAMM</name>
<keyword evidence="8" id="KW-1185">Reference proteome</keyword>
<evidence type="ECO:0000313" key="7">
    <source>
        <dbReference type="EMBL" id="MFC3193249.1"/>
    </source>
</evidence>
<evidence type="ECO:0000259" key="6">
    <source>
        <dbReference type="Pfam" id="PF13700"/>
    </source>
</evidence>
<keyword evidence="4" id="KW-0233">DNA recombination</keyword>
<dbReference type="InterPro" id="IPR002513">
    <property type="entry name" value="Tn3_Tnp_DDE_dom"/>
</dbReference>
<sequence length="1023" mass="118281">MSSPKILSKSRERAFKEVPKFSKPARNTLIAVNYKNQPIIHKLKSDINKLGFLMQWAYFGSRGMFFDSNKLQSRPKDIKKAHKELRLSKTLDLNDYAFETAVKHREMILDAYGWSKYTKDDETILKSHALIQVDHVKSKTEAFKALYDFCWESRIEIPGYNKLASIVNDSFLKYETQIMERFDQNVSVNQKRVLTDLLEQNDVTDSFTELKKINQGETKTKLNKNADILNLFKTSFIEIKPLLDGLDLSTKGIKNFADWIYTSDLNQIKRLKNKTKLKLHLSAFIQDQFFLRQDASVDATLKKLRYETNQAKSYQRNKIESNEQESIESGQAVALTAVSTREVLRRCGEILNDQTYMEAERNEKARHLIESYFISEDPDFEDNVLLFQNDLSDIENRQKYYEYLFAASDRVQKSITPFIRTLMFDEDHSCPLLISAINKFALDTNNKDFEKEFFTKYDHINFDLDDGIPKITKYKIILFTHIEQAIRNKNLTLKYSYKYRHINSYLISDKDWETKKETLLKSARLDKFINGEEILQSMGKILTESYEKVNKRFLDGENEDLKVNANGNWKLKDPDAAFDSSKFIPGLLTDAKYKLLYELITEVDSYTDFSSAFKHSSNKHANKSIDKKLLYATLMSLGNNYGHHTMAKSSKGISSKNLSDTDLKWFSAENVEKANEIVVKFIQKLSMPTLYNNKNGIIHTSSDGKKIVVAVESLLANYSYKYFDKEQGINVNSSVDEQQRFYHYNILTSSDREAPYMMDSIVSSEASLFREGEKIKGRVHSTDTHGYTEAIFAGLHFLNVSFAPRIKNIHKQAIYGFEAKSLQKNTTNPIAPKTAINKKLILKNWDSILRLMATIKLRVNTASQIFRILSSSSPDNELYKALKEFGRLIKSNFILNYIDNKPLRVSIQKQLNRVELGQKLSGAVFHARKGKLYVGTPDEMQKVVGCTTLIKNLIICWNYLFLSDYYSKLNSKEDKEMVIESIRKGSVIAWDHINMIGQFDFDQAVPGSFTTTVREMMKLKIYD</sequence>
<proteinExistence type="inferred from homology"/>
<evidence type="ECO:0000313" key="8">
    <source>
        <dbReference type="Proteomes" id="UP001595533"/>
    </source>
</evidence>
<comment type="caution">
    <text evidence="7">The sequence shown here is derived from an EMBL/GenBank/DDBJ whole genome shotgun (WGS) entry which is preliminary data.</text>
</comment>
<feature type="domain" description="Tn3 transposase DDE" evidence="5">
    <location>
        <begin position="598"/>
        <end position="999"/>
    </location>
</feature>
<feature type="domain" description="DUF4158" evidence="6">
    <location>
        <begin position="6"/>
        <end position="168"/>
    </location>
</feature>
<dbReference type="RefSeq" id="WP_077409929.1">
    <property type="nucleotide sequence ID" value="NZ_JBHRTS010000002.1"/>
</dbReference>
<dbReference type="Pfam" id="PF13700">
    <property type="entry name" value="DUF4158"/>
    <property type="match status" value="1"/>
</dbReference>
<evidence type="ECO:0000256" key="2">
    <source>
        <dbReference type="ARBA" id="ARBA00022578"/>
    </source>
</evidence>
<keyword evidence="2" id="KW-0815">Transposition</keyword>
<comment type="similarity">
    <text evidence="1">Belongs to the transposase 7 family.</text>
</comment>
<dbReference type="InterPro" id="IPR025296">
    <property type="entry name" value="DUF4158"/>
</dbReference>
<dbReference type="Pfam" id="PF01526">
    <property type="entry name" value="DDE_Tnp_Tn3"/>
    <property type="match status" value="1"/>
</dbReference>
<gene>
    <name evidence="7" type="ORF">ACFODZ_03230</name>
</gene>
<keyword evidence="3" id="KW-0238">DNA-binding</keyword>
<evidence type="ECO:0000259" key="5">
    <source>
        <dbReference type="Pfam" id="PF01526"/>
    </source>
</evidence>
<dbReference type="EMBL" id="JBHRTS010000002">
    <property type="protein sequence ID" value="MFC3193249.1"/>
    <property type="molecule type" value="Genomic_DNA"/>
</dbReference>
<protein>
    <submittedName>
        <fullName evidence="7">Tn3 family transposase</fullName>
    </submittedName>
</protein>
<organism evidence="7 8">
    <name type="scientific">Marinicella sediminis</name>
    <dbReference type="NCBI Taxonomy" id="1792834"/>
    <lineage>
        <taxon>Bacteria</taxon>
        <taxon>Pseudomonadati</taxon>
        <taxon>Pseudomonadota</taxon>
        <taxon>Gammaproteobacteria</taxon>
        <taxon>Lysobacterales</taxon>
        <taxon>Marinicellaceae</taxon>
        <taxon>Marinicella</taxon>
    </lineage>
</organism>
<evidence type="ECO:0000256" key="1">
    <source>
        <dbReference type="ARBA" id="ARBA00009402"/>
    </source>
</evidence>
<evidence type="ECO:0000256" key="3">
    <source>
        <dbReference type="ARBA" id="ARBA00023125"/>
    </source>
</evidence>
<accession>A0ABV7J5A8</accession>
<dbReference type="Proteomes" id="UP001595533">
    <property type="component" value="Unassembled WGS sequence"/>
</dbReference>